<dbReference type="GO" id="GO:0016020">
    <property type="term" value="C:membrane"/>
    <property type="evidence" value="ECO:0007669"/>
    <property type="project" value="InterPro"/>
</dbReference>
<accession>A0A381IIH1</accession>
<keyword evidence="3" id="KW-0175">Coiled coil</keyword>
<dbReference type="Proteomes" id="UP000254701">
    <property type="component" value="Unassembled WGS sequence"/>
</dbReference>
<dbReference type="SUPFAM" id="SSF111369">
    <property type="entry name" value="HlyD-like secretion proteins"/>
    <property type="match status" value="1"/>
</dbReference>
<feature type="domain" description="GAF" evidence="4">
    <location>
        <begin position="197"/>
        <end position="324"/>
    </location>
</feature>
<dbReference type="SUPFAM" id="SSF55781">
    <property type="entry name" value="GAF domain-like"/>
    <property type="match status" value="1"/>
</dbReference>
<reference evidence="7 8" key="1">
    <citation type="submission" date="2018-06" db="EMBL/GenBank/DDBJ databases">
        <authorList>
            <consortium name="Pathogen Informatics"/>
            <person name="Doyle S."/>
        </authorList>
    </citation>
    <scope>NUCLEOTIDE SEQUENCE [LARGE SCALE GENOMIC DNA]</scope>
    <source>
        <strain evidence="7 8">NCTC10684</strain>
    </source>
</reference>
<dbReference type="Gene3D" id="2.40.50.100">
    <property type="match status" value="1"/>
</dbReference>
<comment type="subcellular location">
    <subcellularLocation>
        <location evidence="1">Cell envelope</location>
    </subcellularLocation>
</comment>
<dbReference type="InterPro" id="IPR006143">
    <property type="entry name" value="RND_pump_MFP"/>
</dbReference>
<protein>
    <submittedName>
        <fullName evidence="7">Multidrug efflux system protein EmrA</fullName>
    </submittedName>
</protein>
<dbReference type="OrthoDB" id="9806939at2"/>
<dbReference type="Pfam" id="PF25954">
    <property type="entry name" value="Beta-barrel_RND_2"/>
    <property type="match status" value="1"/>
</dbReference>
<dbReference type="EMBL" id="UFSM01000002">
    <property type="protein sequence ID" value="SUY28046.1"/>
    <property type="molecule type" value="Genomic_DNA"/>
</dbReference>
<dbReference type="InterPro" id="IPR029016">
    <property type="entry name" value="GAF-like_dom_sf"/>
</dbReference>
<dbReference type="RefSeq" id="WP_115733999.1">
    <property type="nucleotide sequence ID" value="NZ_BAAAVY010000001.1"/>
</dbReference>
<name>A0A381IIH1_AMIAI</name>
<dbReference type="Pfam" id="PF25973">
    <property type="entry name" value="BSH_CzcB"/>
    <property type="match status" value="1"/>
</dbReference>
<evidence type="ECO:0000256" key="1">
    <source>
        <dbReference type="ARBA" id="ARBA00004196"/>
    </source>
</evidence>
<dbReference type="Gene3D" id="2.40.30.170">
    <property type="match status" value="1"/>
</dbReference>
<dbReference type="Gene3D" id="3.30.450.40">
    <property type="match status" value="1"/>
</dbReference>
<evidence type="ECO:0000313" key="7">
    <source>
        <dbReference type="EMBL" id="SUY28046.1"/>
    </source>
</evidence>
<evidence type="ECO:0000259" key="5">
    <source>
        <dbReference type="Pfam" id="PF25954"/>
    </source>
</evidence>
<evidence type="ECO:0000313" key="8">
    <source>
        <dbReference type="Proteomes" id="UP000254701"/>
    </source>
</evidence>
<dbReference type="GO" id="GO:0030313">
    <property type="term" value="C:cell envelope"/>
    <property type="evidence" value="ECO:0007669"/>
    <property type="project" value="UniProtKB-SubCell"/>
</dbReference>
<gene>
    <name evidence="7" type="ORF">NCTC10684_04956</name>
</gene>
<dbReference type="NCBIfam" id="TIGR01730">
    <property type="entry name" value="RND_mfp"/>
    <property type="match status" value="1"/>
</dbReference>
<comment type="similarity">
    <text evidence="2">Belongs to the membrane fusion protein (MFP) (TC 8.A.1) family.</text>
</comment>
<dbReference type="SMR" id="A0A381IIH1"/>
<evidence type="ECO:0000256" key="2">
    <source>
        <dbReference type="ARBA" id="ARBA00009477"/>
    </source>
</evidence>
<dbReference type="GO" id="GO:0022857">
    <property type="term" value="F:transmembrane transporter activity"/>
    <property type="evidence" value="ECO:0007669"/>
    <property type="project" value="InterPro"/>
</dbReference>
<dbReference type="PANTHER" id="PTHR32347">
    <property type="entry name" value="EFFLUX SYSTEM COMPONENT YKNX-RELATED"/>
    <property type="match status" value="1"/>
</dbReference>
<evidence type="ECO:0000259" key="4">
    <source>
        <dbReference type="Pfam" id="PF01590"/>
    </source>
</evidence>
<dbReference type="InterPro" id="IPR058792">
    <property type="entry name" value="Beta-barrel_RND_2"/>
</dbReference>
<sequence>MTPPRHSEELADAQATARPLTVLEPALWQRLNEASTASELATVWLALQCSMIPGATAGIVREATSNGFRLLAAWPDGHGEPVDLTATAELAVSEARAVARGANGAADTAPSVAYPVVIDGKTVAAIAVSMAISQPAHAKDELRGAIRQLQWGSAWLRDHMRRLRTEASSGKRDQSAATLDFIATVLEHESFKPAAMAAATELAIRFDCARVSIGFRRRGTTRLAAISHTAQFGRQMSLVRAVGSAMDEAIDQRASILYPIGADEAVAATAHRDLARMQHDGQIFTVPLFVVDTFVGAITFERGKDHAFDPETVRLLDVIATAIGPILEEKRRNDRWLVVKAAEAFGLQLKCLLGPGYVGRKLAVAGIVAACAFFAFATDTYRVNADAQIEGLERRAVVSAYDGYIQQANVRAGEMVKAGDTLATLEDRELSLERLRWATERQQRVFEHDRALASRQPATINVVKSQIDQADAQLRLIDEQIARTKLIAPFDGMVVSGDLSQRVGGSVSRGETLFEIAPLTDYRVVMQVDERQIASIEVGQTGEVVFTSLPEQGFGVTVTKVTPVSQSHEGKNLFQVEGALTRNSESLRPGMIGIAKINIGTEPLIAIWTRPMLDWLRLATWRWMP</sequence>
<feature type="domain" description="CusB-like beta-barrel" evidence="5">
    <location>
        <begin position="524"/>
        <end position="595"/>
    </location>
</feature>
<feature type="domain" description="CzcB-like barrel-sandwich hybrid" evidence="6">
    <location>
        <begin position="396"/>
        <end position="517"/>
    </location>
</feature>
<dbReference type="InterPro" id="IPR003018">
    <property type="entry name" value="GAF"/>
</dbReference>
<dbReference type="PANTHER" id="PTHR32347:SF23">
    <property type="entry name" value="BLL5650 PROTEIN"/>
    <property type="match status" value="1"/>
</dbReference>
<dbReference type="AlphaFoldDB" id="A0A381IIH1"/>
<dbReference type="InterPro" id="IPR050465">
    <property type="entry name" value="UPF0194_transport"/>
</dbReference>
<dbReference type="Pfam" id="PF01590">
    <property type="entry name" value="GAF"/>
    <property type="match status" value="1"/>
</dbReference>
<evidence type="ECO:0000256" key="3">
    <source>
        <dbReference type="ARBA" id="ARBA00023054"/>
    </source>
</evidence>
<organism evidence="7 8">
    <name type="scientific">Aminobacter aminovorans</name>
    <name type="common">Chelatobacter heintzii</name>
    <dbReference type="NCBI Taxonomy" id="83263"/>
    <lineage>
        <taxon>Bacteria</taxon>
        <taxon>Pseudomonadati</taxon>
        <taxon>Pseudomonadota</taxon>
        <taxon>Alphaproteobacteria</taxon>
        <taxon>Hyphomicrobiales</taxon>
        <taxon>Phyllobacteriaceae</taxon>
        <taxon>Aminobacter</taxon>
    </lineage>
</organism>
<evidence type="ECO:0000259" key="6">
    <source>
        <dbReference type="Pfam" id="PF25973"/>
    </source>
</evidence>
<proteinExistence type="inferred from homology"/>
<dbReference type="InterPro" id="IPR058647">
    <property type="entry name" value="BSH_CzcB-like"/>
</dbReference>